<reference evidence="13 14" key="1">
    <citation type="submission" date="2015-01" db="EMBL/GenBank/DDBJ databases">
        <title>The Genome Sequence of Exophiala oligosperma CBS72588.</title>
        <authorList>
            <consortium name="The Broad Institute Genomics Platform"/>
            <person name="Cuomo C."/>
            <person name="de Hoog S."/>
            <person name="Gorbushina A."/>
            <person name="Stielow B."/>
            <person name="Teixiera M."/>
            <person name="Abouelleil A."/>
            <person name="Chapman S.B."/>
            <person name="Priest M."/>
            <person name="Young S.K."/>
            <person name="Wortman J."/>
            <person name="Nusbaum C."/>
            <person name="Birren B."/>
        </authorList>
    </citation>
    <scope>NUCLEOTIDE SEQUENCE [LARGE SCALE GENOMIC DNA]</scope>
    <source>
        <strain evidence="13 14">CBS 72588</strain>
    </source>
</reference>
<dbReference type="HOGENOM" id="CLU_953257_0_0_1"/>
<keyword evidence="4" id="KW-0964">Secreted</keyword>
<dbReference type="EMBL" id="KN847338">
    <property type="protein sequence ID" value="KIW40388.1"/>
    <property type="molecule type" value="Genomic_DNA"/>
</dbReference>
<evidence type="ECO:0000256" key="7">
    <source>
        <dbReference type="ARBA" id="ARBA00023157"/>
    </source>
</evidence>
<feature type="binding site" description="axial binding residue" evidence="9">
    <location>
        <position position="40"/>
    </location>
    <ligand>
        <name>heme</name>
        <dbReference type="ChEBI" id="CHEBI:30413"/>
    </ligand>
    <ligandPart>
        <name>Fe</name>
        <dbReference type="ChEBI" id="CHEBI:18248"/>
    </ligandPart>
</feature>
<feature type="domain" description="CFEM" evidence="12">
    <location>
        <begin position="1"/>
        <end position="102"/>
    </location>
</feature>
<evidence type="ECO:0000313" key="13">
    <source>
        <dbReference type="EMBL" id="KIW40388.1"/>
    </source>
</evidence>
<feature type="compositionally biased region" description="Gly residues" evidence="10">
    <location>
        <begin position="91"/>
        <end position="113"/>
    </location>
</feature>
<keyword evidence="9" id="KW-0349">Heme</keyword>
<dbReference type="AlphaFoldDB" id="A0A0D2DBA4"/>
<dbReference type="STRING" id="215243.A0A0D2DBA4"/>
<dbReference type="GO" id="GO:0098552">
    <property type="term" value="C:side of membrane"/>
    <property type="evidence" value="ECO:0007669"/>
    <property type="project" value="UniProtKB-KW"/>
</dbReference>
<keyword evidence="5" id="KW-0336">GPI-anchor</keyword>
<feature type="compositionally biased region" description="Low complexity" evidence="10">
    <location>
        <begin position="248"/>
        <end position="270"/>
    </location>
</feature>
<comment type="similarity">
    <text evidence="3">Belongs to the RBT5 family.</text>
</comment>
<feature type="compositionally biased region" description="Basic and acidic residues" evidence="10">
    <location>
        <begin position="120"/>
        <end position="132"/>
    </location>
</feature>
<feature type="disulfide bond" evidence="9">
    <location>
        <begin position="26"/>
        <end position="57"/>
    </location>
</feature>
<dbReference type="RefSeq" id="XP_016260604.1">
    <property type="nucleotide sequence ID" value="XM_016408850.1"/>
</dbReference>
<accession>A0A0D2DBA4</accession>
<feature type="chain" id="PRO_5002240322" description="CFEM domain-containing protein" evidence="11">
    <location>
        <begin position="17"/>
        <end position="292"/>
    </location>
</feature>
<comment type="caution">
    <text evidence="9">Lacks conserved residue(s) required for the propagation of feature annotation.</text>
</comment>
<dbReference type="OrthoDB" id="3065412at2759"/>
<evidence type="ECO:0000313" key="14">
    <source>
        <dbReference type="Proteomes" id="UP000053342"/>
    </source>
</evidence>
<dbReference type="PROSITE" id="PS52012">
    <property type="entry name" value="CFEM"/>
    <property type="match status" value="1"/>
</dbReference>
<evidence type="ECO:0000256" key="9">
    <source>
        <dbReference type="PROSITE-ProRule" id="PRU01356"/>
    </source>
</evidence>
<evidence type="ECO:0000256" key="5">
    <source>
        <dbReference type="ARBA" id="ARBA00022622"/>
    </source>
</evidence>
<keyword evidence="14" id="KW-1185">Reference proteome</keyword>
<feature type="compositionally biased region" description="Low complexity" evidence="10">
    <location>
        <begin position="162"/>
        <end position="177"/>
    </location>
</feature>
<evidence type="ECO:0000256" key="10">
    <source>
        <dbReference type="SAM" id="MobiDB-lite"/>
    </source>
</evidence>
<evidence type="ECO:0000256" key="8">
    <source>
        <dbReference type="ARBA" id="ARBA00023288"/>
    </source>
</evidence>
<keyword evidence="9" id="KW-0479">Metal-binding</keyword>
<keyword evidence="5" id="KW-0472">Membrane</keyword>
<dbReference type="Proteomes" id="UP000053342">
    <property type="component" value="Unassembled WGS sequence"/>
</dbReference>
<keyword evidence="8" id="KW-0449">Lipoprotein</keyword>
<evidence type="ECO:0000256" key="3">
    <source>
        <dbReference type="ARBA" id="ARBA00010031"/>
    </source>
</evidence>
<dbReference type="VEuPathDB" id="FungiDB:PV06_07591"/>
<protein>
    <recommendedName>
        <fullName evidence="12">CFEM domain-containing protein</fullName>
    </recommendedName>
</protein>
<evidence type="ECO:0000256" key="1">
    <source>
        <dbReference type="ARBA" id="ARBA00004589"/>
    </source>
</evidence>
<feature type="compositionally biased region" description="Gly residues" evidence="10">
    <location>
        <begin position="133"/>
        <end position="142"/>
    </location>
</feature>
<feature type="signal peptide" evidence="11">
    <location>
        <begin position="1"/>
        <end position="16"/>
    </location>
</feature>
<feature type="disulfide bond" evidence="9">
    <location>
        <begin position="36"/>
        <end position="43"/>
    </location>
</feature>
<organism evidence="13 14">
    <name type="scientific">Exophiala oligosperma</name>
    <dbReference type="NCBI Taxonomy" id="215243"/>
    <lineage>
        <taxon>Eukaryota</taxon>
        <taxon>Fungi</taxon>
        <taxon>Dikarya</taxon>
        <taxon>Ascomycota</taxon>
        <taxon>Pezizomycotina</taxon>
        <taxon>Eurotiomycetes</taxon>
        <taxon>Chaetothyriomycetidae</taxon>
        <taxon>Chaetothyriales</taxon>
        <taxon>Herpotrichiellaceae</taxon>
        <taxon>Exophiala</taxon>
    </lineage>
</organism>
<dbReference type="InterPro" id="IPR008427">
    <property type="entry name" value="Extracellular_membr_CFEM_dom"/>
</dbReference>
<feature type="disulfide bond" evidence="9">
    <location>
        <begin position="22"/>
        <end position="62"/>
    </location>
</feature>
<gene>
    <name evidence="13" type="ORF">PV06_07591</name>
</gene>
<keyword evidence="7 9" id="KW-1015">Disulfide bond</keyword>
<proteinExistence type="inferred from homology"/>
<dbReference type="GO" id="GO:0005576">
    <property type="term" value="C:extracellular region"/>
    <property type="evidence" value="ECO:0007669"/>
    <property type="project" value="UniProtKB-SubCell"/>
</dbReference>
<comment type="subcellular location">
    <subcellularLocation>
        <location evidence="1">Membrane</location>
        <topology evidence="1">Lipid-anchor</topology>
        <topology evidence="1">GPI-anchor</topology>
    </subcellularLocation>
    <subcellularLocation>
        <location evidence="2">Secreted</location>
    </subcellularLocation>
</comment>
<feature type="compositionally biased region" description="Pro residues" evidence="10">
    <location>
        <begin position="281"/>
        <end position="292"/>
    </location>
</feature>
<evidence type="ECO:0000256" key="2">
    <source>
        <dbReference type="ARBA" id="ARBA00004613"/>
    </source>
</evidence>
<sequence length="292" mass="29891">MRTSLIVLALAAASQAARVPLCSAICMTNGIAATGCSASDTTCICGSDKFLPSVAECAESDCNGDSQALQTAEGFCSSAGVKVEMKRWLNGGPGGHGPPEGFKGHGPPGGWKGHGPPEGWKGHGLPEFKDWEGGWGRWGGRWKGGRWRGGKWRGGKWGGRPGWWSPPSGGNSDNGGSSNNGGSGSQPQPAWGDWQPAPPSQGGNGGSPPNNNEHGGWPGPWGPPRGGDNDHHGGWPGPWGPPGGDNNNGGSPPNNGGSPPNNGNGGWSDWQPSPGNHHPHPTGPWNPPHTVI</sequence>
<dbReference type="Pfam" id="PF05730">
    <property type="entry name" value="CFEM"/>
    <property type="match status" value="1"/>
</dbReference>
<evidence type="ECO:0000256" key="4">
    <source>
        <dbReference type="ARBA" id="ARBA00022525"/>
    </source>
</evidence>
<dbReference type="GO" id="GO:0046872">
    <property type="term" value="F:metal ion binding"/>
    <property type="evidence" value="ECO:0007669"/>
    <property type="project" value="UniProtKB-UniRule"/>
</dbReference>
<feature type="compositionally biased region" description="Gly residues" evidence="10">
    <location>
        <begin position="234"/>
        <end position="247"/>
    </location>
</feature>
<evidence type="ECO:0000259" key="12">
    <source>
        <dbReference type="PROSITE" id="PS52012"/>
    </source>
</evidence>
<evidence type="ECO:0000256" key="6">
    <source>
        <dbReference type="ARBA" id="ARBA00022729"/>
    </source>
</evidence>
<feature type="region of interest" description="Disordered" evidence="10">
    <location>
        <begin position="89"/>
        <end position="292"/>
    </location>
</feature>
<keyword evidence="9" id="KW-0408">Iron</keyword>
<name>A0A0D2DBA4_9EURO</name>
<dbReference type="GeneID" id="27359665"/>
<feature type="compositionally biased region" description="Basic residues" evidence="10">
    <location>
        <begin position="143"/>
        <end position="154"/>
    </location>
</feature>
<keyword evidence="5" id="KW-0325">Glycoprotein</keyword>
<keyword evidence="6 11" id="KW-0732">Signal</keyword>
<evidence type="ECO:0000256" key="11">
    <source>
        <dbReference type="SAM" id="SignalP"/>
    </source>
</evidence>